<feature type="region of interest" description="Disordered" evidence="1">
    <location>
        <begin position="28"/>
        <end position="124"/>
    </location>
</feature>
<evidence type="ECO:0000313" key="3">
    <source>
        <dbReference type="EMBL" id="KAL2632807.1"/>
    </source>
</evidence>
<dbReference type="AlphaFoldDB" id="A0ABD1YPV6"/>
<name>A0ABD1YPV6_9MARC</name>
<dbReference type="Proteomes" id="UP001605036">
    <property type="component" value="Unassembled WGS sequence"/>
</dbReference>
<proteinExistence type="predicted"/>
<accession>A0ABD1YPV6</accession>
<feature type="compositionally biased region" description="Pro residues" evidence="1">
    <location>
        <begin position="63"/>
        <end position="76"/>
    </location>
</feature>
<organism evidence="3 4">
    <name type="scientific">Riccia fluitans</name>
    <dbReference type="NCBI Taxonomy" id="41844"/>
    <lineage>
        <taxon>Eukaryota</taxon>
        <taxon>Viridiplantae</taxon>
        <taxon>Streptophyta</taxon>
        <taxon>Embryophyta</taxon>
        <taxon>Marchantiophyta</taxon>
        <taxon>Marchantiopsida</taxon>
        <taxon>Marchantiidae</taxon>
        <taxon>Marchantiales</taxon>
        <taxon>Ricciaceae</taxon>
        <taxon>Riccia</taxon>
    </lineage>
</organism>
<evidence type="ECO:0000256" key="1">
    <source>
        <dbReference type="SAM" id="MobiDB-lite"/>
    </source>
</evidence>
<feature type="compositionally biased region" description="Low complexity" evidence="1">
    <location>
        <begin position="28"/>
        <end position="40"/>
    </location>
</feature>
<gene>
    <name evidence="3" type="ORF">R1flu_004286</name>
</gene>
<feature type="signal peptide" evidence="2">
    <location>
        <begin position="1"/>
        <end position="25"/>
    </location>
</feature>
<feature type="compositionally biased region" description="Low complexity" evidence="1">
    <location>
        <begin position="52"/>
        <end position="62"/>
    </location>
</feature>
<feature type="compositionally biased region" description="Pro residues" evidence="1">
    <location>
        <begin position="84"/>
        <end position="106"/>
    </location>
</feature>
<keyword evidence="4" id="KW-1185">Reference proteome</keyword>
<evidence type="ECO:0000313" key="4">
    <source>
        <dbReference type="Proteomes" id="UP001605036"/>
    </source>
</evidence>
<keyword evidence="2" id="KW-0732">Signal</keyword>
<protein>
    <submittedName>
        <fullName evidence="3">Uncharacterized protein</fullName>
    </submittedName>
</protein>
<comment type="caution">
    <text evidence="3">The sequence shown here is derived from an EMBL/GenBank/DDBJ whole genome shotgun (WGS) entry which is preliminary data.</text>
</comment>
<dbReference type="EMBL" id="JBHFFA010000003">
    <property type="protein sequence ID" value="KAL2632807.1"/>
    <property type="molecule type" value="Genomic_DNA"/>
</dbReference>
<reference evidence="3 4" key="1">
    <citation type="submission" date="2024-09" db="EMBL/GenBank/DDBJ databases">
        <title>Chromosome-scale assembly of Riccia fluitans.</title>
        <authorList>
            <person name="Paukszto L."/>
            <person name="Sawicki J."/>
            <person name="Karawczyk K."/>
            <person name="Piernik-Szablinska J."/>
            <person name="Szczecinska M."/>
            <person name="Mazdziarz M."/>
        </authorList>
    </citation>
    <scope>NUCLEOTIDE SEQUENCE [LARGE SCALE GENOMIC DNA]</scope>
    <source>
        <strain evidence="3">Rf_01</strain>
        <tissue evidence="3">Aerial parts of the thallus</tissue>
    </source>
</reference>
<evidence type="ECO:0000256" key="2">
    <source>
        <dbReference type="SAM" id="SignalP"/>
    </source>
</evidence>
<feature type="chain" id="PRO_5044845683" evidence="2">
    <location>
        <begin position="26"/>
        <end position="150"/>
    </location>
</feature>
<sequence length="150" mass="15257">MGCQPSQRTACFVTFMVLFWVLSSAQPIPSPASSPAWSPSVVVTGPRPATPPRTSHPSTSPAPVKPFDPAPGPTRPPALVKPFDPAPGPTRPPAPVNPSNPAPGPDPANDSGTTVPPGKQAPPPSAGVIISPFAWKGLVVASAFVAVFAF</sequence>